<protein>
    <submittedName>
        <fullName evidence="2">Uncharacterized protein</fullName>
    </submittedName>
</protein>
<accession>A0A3M3Y3G5</accession>
<gene>
    <name evidence="2" type="ORF">ALQ36_05215</name>
</gene>
<evidence type="ECO:0000256" key="1">
    <source>
        <dbReference type="SAM" id="MobiDB-lite"/>
    </source>
</evidence>
<sequence>MPKRPAPHRIRDLGIHRRLTRRVIHSDLRPAIVLEQRHVLHIPRLVRPRRAHRVQRGHLTFRRHRLNRLCLANHRLFNRCGGRRLGPRLRHRHRFSRHKRLARLRVIPHPRPACAEHHKHQRPAPRMATTLVTGRRSRGRRSLGSRACLSRPSRRHSRSGRGCSINMNRLPFRRVRLLATLRLDTGLVLIGSQLRVISRPPSGVSQHIMRRVDHAHHVRGIRIGIPVRVQLLRQLAISLLDLLRRGIASNTQQLVMRGRSLHCTCCPWPTAIFDTAISAKKPIAPVQMPRNRNQPTRKCPNPEDSGIF</sequence>
<feature type="region of interest" description="Disordered" evidence="1">
    <location>
        <begin position="131"/>
        <end position="162"/>
    </location>
</feature>
<comment type="caution">
    <text evidence="2">The sequence shown here is derived from an EMBL/GenBank/DDBJ whole genome shotgun (WGS) entry which is preliminary data.</text>
</comment>
<dbReference type="EMBL" id="RBPY01000109">
    <property type="protein sequence ID" value="RMO76725.1"/>
    <property type="molecule type" value="Genomic_DNA"/>
</dbReference>
<name>A0A3M3Y3G5_9PSED</name>
<proteinExistence type="predicted"/>
<evidence type="ECO:0000313" key="3">
    <source>
        <dbReference type="Proteomes" id="UP000281350"/>
    </source>
</evidence>
<dbReference type="AlphaFoldDB" id="A0A3M3Y3G5"/>
<organism evidence="2 3">
    <name type="scientific">Pseudomonas syringae pv. primulae</name>
    <dbReference type="NCBI Taxonomy" id="251707"/>
    <lineage>
        <taxon>Bacteria</taxon>
        <taxon>Pseudomonadati</taxon>
        <taxon>Pseudomonadota</taxon>
        <taxon>Gammaproteobacteria</taxon>
        <taxon>Pseudomonadales</taxon>
        <taxon>Pseudomonadaceae</taxon>
        <taxon>Pseudomonas</taxon>
    </lineage>
</organism>
<dbReference type="Proteomes" id="UP000281350">
    <property type="component" value="Unassembled WGS sequence"/>
</dbReference>
<feature type="region of interest" description="Disordered" evidence="1">
    <location>
        <begin position="284"/>
        <end position="308"/>
    </location>
</feature>
<evidence type="ECO:0000313" key="2">
    <source>
        <dbReference type="EMBL" id="RMO76725.1"/>
    </source>
</evidence>
<reference evidence="2 3" key="1">
    <citation type="submission" date="2018-08" db="EMBL/GenBank/DDBJ databases">
        <title>Recombination of ecologically and evolutionarily significant loci maintains genetic cohesion in the Pseudomonas syringae species complex.</title>
        <authorList>
            <person name="Dillon M."/>
            <person name="Thakur S."/>
            <person name="Almeida R.N.D."/>
            <person name="Weir B.S."/>
            <person name="Guttman D.S."/>
        </authorList>
    </citation>
    <scope>NUCLEOTIDE SEQUENCE [LARGE SCALE GENOMIC DNA]</scope>
    <source>
        <strain evidence="2 3">ICMP 2732</strain>
    </source>
</reference>